<accession>A0A8J5VNI7</accession>
<proteinExistence type="predicted"/>
<feature type="compositionally biased region" description="Low complexity" evidence="1">
    <location>
        <begin position="1"/>
        <end position="18"/>
    </location>
</feature>
<name>A0A8J5VNI7_ZIZPA</name>
<evidence type="ECO:0000313" key="2">
    <source>
        <dbReference type="EMBL" id="KAG8051409.1"/>
    </source>
</evidence>
<feature type="region of interest" description="Disordered" evidence="1">
    <location>
        <begin position="62"/>
        <end position="110"/>
    </location>
</feature>
<keyword evidence="3" id="KW-1185">Reference proteome</keyword>
<sequence length="201" mass="22174">MMPMAAAAAASGAEAGARAPEDELEPLFDYSRVQPAFAFNFDDTDIENSDIFVHCNKRHKVSNGDADAEDGADEGDKADQKAAPGAKVAAAADLGEEDWLPPPPSKSKDAVRAELEKNSILQELRLQKQVMAKFAESANDILEKLVETAKQKVDAHEPPEHIDLDKSPERQVEKSREKLIITIQEKDGQQQFRVYKVMVFI</sequence>
<reference evidence="2" key="2">
    <citation type="submission" date="2021-02" db="EMBL/GenBank/DDBJ databases">
        <authorList>
            <person name="Kimball J.A."/>
            <person name="Haas M.W."/>
            <person name="Macchietto M."/>
            <person name="Kono T."/>
            <person name="Duquette J."/>
            <person name="Shao M."/>
        </authorList>
    </citation>
    <scope>NUCLEOTIDE SEQUENCE</scope>
    <source>
        <tissue evidence="2">Fresh leaf tissue</tissue>
    </source>
</reference>
<dbReference type="OrthoDB" id="442921at2759"/>
<evidence type="ECO:0000256" key="1">
    <source>
        <dbReference type="SAM" id="MobiDB-lite"/>
    </source>
</evidence>
<dbReference type="AlphaFoldDB" id="A0A8J5VNI7"/>
<feature type="compositionally biased region" description="Low complexity" evidence="1">
    <location>
        <begin position="81"/>
        <end position="92"/>
    </location>
</feature>
<dbReference type="Proteomes" id="UP000729402">
    <property type="component" value="Unassembled WGS sequence"/>
</dbReference>
<dbReference type="EMBL" id="JAAALK010000288">
    <property type="protein sequence ID" value="KAG8051409.1"/>
    <property type="molecule type" value="Genomic_DNA"/>
</dbReference>
<dbReference type="PANTHER" id="PTHR47813">
    <property type="entry name" value="UBIQUITIN-LIKE SUPERFAMILY PROTEIN"/>
    <property type="match status" value="1"/>
</dbReference>
<feature type="region of interest" description="Disordered" evidence="1">
    <location>
        <begin position="1"/>
        <end position="20"/>
    </location>
</feature>
<organism evidence="2 3">
    <name type="scientific">Zizania palustris</name>
    <name type="common">Northern wild rice</name>
    <dbReference type="NCBI Taxonomy" id="103762"/>
    <lineage>
        <taxon>Eukaryota</taxon>
        <taxon>Viridiplantae</taxon>
        <taxon>Streptophyta</taxon>
        <taxon>Embryophyta</taxon>
        <taxon>Tracheophyta</taxon>
        <taxon>Spermatophyta</taxon>
        <taxon>Magnoliopsida</taxon>
        <taxon>Liliopsida</taxon>
        <taxon>Poales</taxon>
        <taxon>Poaceae</taxon>
        <taxon>BOP clade</taxon>
        <taxon>Oryzoideae</taxon>
        <taxon>Oryzeae</taxon>
        <taxon>Zizaniinae</taxon>
        <taxon>Zizania</taxon>
    </lineage>
</organism>
<gene>
    <name evidence="2" type="ORF">GUJ93_ZPchr0001g29242</name>
</gene>
<comment type="caution">
    <text evidence="2">The sequence shown here is derived from an EMBL/GenBank/DDBJ whole genome shotgun (WGS) entry which is preliminary data.</text>
</comment>
<evidence type="ECO:0000313" key="3">
    <source>
        <dbReference type="Proteomes" id="UP000729402"/>
    </source>
</evidence>
<reference evidence="2" key="1">
    <citation type="journal article" date="2021" name="bioRxiv">
        <title>Whole Genome Assembly and Annotation of Northern Wild Rice, Zizania palustris L., Supports a Whole Genome Duplication in the Zizania Genus.</title>
        <authorList>
            <person name="Haas M."/>
            <person name="Kono T."/>
            <person name="Macchietto M."/>
            <person name="Millas R."/>
            <person name="McGilp L."/>
            <person name="Shao M."/>
            <person name="Duquette J."/>
            <person name="Hirsch C.N."/>
            <person name="Kimball J."/>
        </authorList>
    </citation>
    <scope>NUCLEOTIDE SEQUENCE</scope>
    <source>
        <tissue evidence="2">Fresh leaf tissue</tissue>
    </source>
</reference>
<protein>
    <submittedName>
        <fullName evidence="2">Uncharacterized protein</fullName>
    </submittedName>
</protein>
<dbReference type="PANTHER" id="PTHR47813:SF2">
    <property type="entry name" value="UBIQUITIN-LIKE SUPERFAMILY PROTEIN"/>
    <property type="match status" value="1"/>
</dbReference>